<dbReference type="EMBL" id="CABM01000063">
    <property type="protein sequence ID" value="CBH98832.1"/>
    <property type="molecule type" value="Genomic_DNA"/>
</dbReference>
<sequence length="413" mass="42618">MCPAMSKPRLPARHRSGPVHDARRRALVLGLGASGLALSQPGAWAHEPALPPLPAFQETGFADSPLVGRIVGADGLALQPVQLLAQCAAASICMLGEQHDHPDHHALQAWVIQALAARGQLAAVALEMVDAGRRFDGPADASQGSAGPPQTSLPSAEGGPVGRAWGRSQGNAGPPQVSLTPMGGGSASRAWGRSQGNAGPPQVSLTPTGGGSAGRPWGRSEASVRQALHWNDDGWPWALYVGPVMAAVRAGIPVVGVNLPDAEMMNAYRDPKWDASVPEAVRRSVIDDVRDSHCGLLPAAQLPAMARIQFARDASMAAGCVALLQSRRTVVLLAGSFHADKTVGIALHLAAADPVGHGAKLPGVFSLLLQGVDGDTAPRPPSGFDAVWFTPPTPPVDHCAALRKSLADKAGKP</sequence>
<evidence type="ECO:0000256" key="1">
    <source>
        <dbReference type="SAM" id="MobiDB-lite"/>
    </source>
</evidence>
<dbReference type="Gene3D" id="3.40.50.11550">
    <property type="match status" value="2"/>
</dbReference>
<proteinExistence type="predicted"/>
<reference evidence="3" key="1">
    <citation type="submission" date="2009-10" db="EMBL/GenBank/DDBJ databases">
        <title>Diversity of trophic interactions inside an arsenic-rich microbial ecosystem.</title>
        <authorList>
            <person name="Bertin P.N."/>
            <person name="Heinrich-Salmeron A."/>
            <person name="Pelletier E."/>
            <person name="Goulhen-Chollet F."/>
            <person name="Arsene-Ploetze F."/>
            <person name="Gallien S."/>
            <person name="Calteau A."/>
            <person name="Vallenet D."/>
            <person name="Casiot C."/>
            <person name="Chane-Woon-Ming B."/>
            <person name="Giloteaux L."/>
            <person name="Barakat M."/>
            <person name="Bonnefoy V."/>
            <person name="Bruneel O."/>
            <person name="Chandler M."/>
            <person name="Cleiss J."/>
            <person name="Duran R."/>
            <person name="Elbaz-Poulichet F."/>
            <person name="Fonknechten N."/>
            <person name="Lauga B."/>
            <person name="Mornico D."/>
            <person name="Ortet P."/>
            <person name="Schaeffer C."/>
            <person name="Siguier P."/>
            <person name="Alexander Thil Smith A."/>
            <person name="Van Dorsselaer A."/>
            <person name="Weissenbach J."/>
            <person name="Medigue C."/>
            <person name="Le Paslier D."/>
        </authorList>
    </citation>
    <scope>NUCLEOTIDE SEQUENCE</scope>
</reference>
<evidence type="ECO:0000259" key="2">
    <source>
        <dbReference type="Pfam" id="PF04187"/>
    </source>
</evidence>
<feature type="region of interest" description="Disordered" evidence="1">
    <location>
        <begin position="136"/>
        <end position="220"/>
    </location>
</feature>
<evidence type="ECO:0000313" key="3">
    <source>
        <dbReference type="EMBL" id="CBH98832.1"/>
    </source>
</evidence>
<name>E6PV81_9ZZZZ</name>
<accession>E6PV81</accession>
<feature type="compositionally biased region" description="Low complexity" evidence="1">
    <location>
        <begin position="187"/>
        <end position="196"/>
    </location>
</feature>
<dbReference type="InterPro" id="IPR007314">
    <property type="entry name" value="Cofac_haem-bd_dom"/>
</dbReference>
<gene>
    <name evidence="3" type="ORF">CARN2_4283</name>
</gene>
<protein>
    <recommendedName>
        <fullName evidence="2">Haem-binding uptake Tiki superfamily ChaN domain-containing protein</fullName>
    </recommendedName>
</protein>
<feature type="domain" description="Haem-binding uptake Tiki superfamily ChaN" evidence="2">
    <location>
        <begin position="83"/>
        <end position="131"/>
    </location>
</feature>
<organism evidence="3">
    <name type="scientific">mine drainage metagenome</name>
    <dbReference type="NCBI Taxonomy" id="410659"/>
    <lineage>
        <taxon>unclassified sequences</taxon>
        <taxon>metagenomes</taxon>
        <taxon>ecological metagenomes</taxon>
    </lineage>
</organism>
<dbReference type="CDD" id="cd14727">
    <property type="entry name" value="ChanN-like"/>
    <property type="match status" value="1"/>
</dbReference>
<feature type="domain" description="Haem-binding uptake Tiki superfamily ChaN" evidence="2">
    <location>
        <begin position="220"/>
        <end position="349"/>
    </location>
</feature>
<dbReference type="AlphaFoldDB" id="E6PV81"/>
<dbReference type="Pfam" id="PF04187">
    <property type="entry name" value="Cofac_haem_bdg"/>
    <property type="match status" value="2"/>
</dbReference>
<dbReference type="SUPFAM" id="SSF159501">
    <property type="entry name" value="EreA/ChaN-like"/>
    <property type="match status" value="2"/>
</dbReference>
<comment type="caution">
    <text evidence="3">The sequence shown here is derived from an EMBL/GenBank/DDBJ whole genome shotgun (WGS) entry which is preliminary data.</text>
</comment>
<feature type="compositionally biased region" description="Polar residues" evidence="1">
    <location>
        <begin position="142"/>
        <end position="154"/>
    </location>
</feature>